<accession>A0A1I3F2X3</accession>
<dbReference type="PANTHER" id="PTHR38340">
    <property type="entry name" value="S-LAYER PROTEIN"/>
    <property type="match status" value="1"/>
</dbReference>
<dbReference type="Proteomes" id="UP000183635">
    <property type="component" value="Unassembled WGS sequence"/>
</dbReference>
<dbReference type="AlphaFoldDB" id="A0A1I3F2X3"/>
<proteinExistence type="predicted"/>
<dbReference type="PRINTS" id="PR00313">
    <property type="entry name" value="CABNDNGRPT"/>
</dbReference>
<keyword evidence="2" id="KW-0964">Secreted</keyword>
<dbReference type="NCBIfam" id="NF041770">
    <property type="entry name" value="CFI_box_CTERM"/>
    <property type="match status" value="1"/>
</dbReference>
<dbReference type="SUPFAM" id="SSF51120">
    <property type="entry name" value="beta-Roll"/>
    <property type="match status" value="1"/>
</dbReference>
<feature type="region of interest" description="Disordered" evidence="3">
    <location>
        <begin position="720"/>
        <end position="766"/>
    </location>
</feature>
<gene>
    <name evidence="4" type="ORF">SAMN04488021_16010</name>
</gene>
<dbReference type="InterPro" id="IPR001343">
    <property type="entry name" value="Hemolysn_Ca-bd"/>
</dbReference>
<evidence type="ECO:0000256" key="2">
    <source>
        <dbReference type="ARBA" id="ARBA00022525"/>
    </source>
</evidence>
<feature type="compositionally biased region" description="Polar residues" evidence="3">
    <location>
        <begin position="684"/>
        <end position="701"/>
    </location>
</feature>
<name>A0A1I3F2X3_9RHOB</name>
<dbReference type="InterPro" id="IPR050557">
    <property type="entry name" value="RTX_toxin/Mannuronan_C5-epim"/>
</dbReference>
<evidence type="ECO:0000313" key="5">
    <source>
        <dbReference type="Proteomes" id="UP000183635"/>
    </source>
</evidence>
<reference evidence="4 5" key="1">
    <citation type="submission" date="2016-10" db="EMBL/GenBank/DDBJ databases">
        <authorList>
            <person name="de Groot N.N."/>
        </authorList>
    </citation>
    <scope>NUCLEOTIDE SEQUENCE [LARGE SCALE GENOMIC DNA]</scope>
    <source>
        <strain evidence="4 5">DSM 8537</strain>
    </source>
</reference>
<feature type="region of interest" description="Disordered" evidence="3">
    <location>
        <begin position="679"/>
        <end position="702"/>
    </location>
</feature>
<dbReference type="OrthoDB" id="5242885at2"/>
<dbReference type="EMBL" id="FOPU01000060">
    <property type="protein sequence ID" value="SFI05574.1"/>
    <property type="molecule type" value="Genomic_DNA"/>
</dbReference>
<dbReference type="InterPro" id="IPR011049">
    <property type="entry name" value="Serralysin-like_metalloprot_C"/>
</dbReference>
<dbReference type="PANTHER" id="PTHR38340:SF1">
    <property type="entry name" value="S-LAYER PROTEIN"/>
    <property type="match status" value="1"/>
</dbReference>
<dbReference type="GO" id="GO:0005509">
    <property type="term" value="F:calcium ion binding"/>
    <property type="evidence" value="ECO:0007669"/>
    <property type="project" value="InterPro"/>
</dbReference>
<dbReference type="Pfam" id="PF00353">
    <property type="entry name" value="HemolysinCabind"/>
    <property type="match status" value="2"/>
</dbReference>
<dbReference type="GO" id="GO:0005576">
    <property type="term" value="C:extracellular region"/>
    <property type="evidence" value="ECO:0007669"/>
    <property type="project" value="UniProtKB-SubCell"/>
</dbReference>
<evidence type="ECO:0000313" key="4">
    <source>
        <dbReference type="EMBL" id="SFI05574.1"/>
    </source>
</evidence>
<organism evidence="4 5">
    <name type="scientific">Paracoccus aminovorans</name>
    <dbReference type="NCBI Taxonomy" id="34004"/>
    <lineage>
        <taxon>Bacteria</taxon>
        <taxon>Pseudomonadati</taxon>
        <taxon>Pseudomonadota</taxon>
        <taxon>Alphaproteobacteria</taxon>
        <taxon>Rhodobacterales</taxon>
        <taxon>Paracoccaceae</taxon>
        <taxon>Paracoccus</taxon>
    </lineage>
</organism>
<dbReference type="InterPro" id="IPR049886">
    <property type="entry name" value="CFI_box_CTERM_dom"/>
</dbReference>
<dbReference type="Gene3D" id="3.20.20.80">
    <property type="entry name" value="Glycosidases"/>
    <property type="match status" value="1"/>
</dbReference>
<sequence length="848" mass="91637">MSKITSDHFGGNIILTRDDLSANSSFITINSEIGFHAFRYPGGAVTENQTWDNGGLKRMFGDPMDPKDPDYVMTIREALEYSAKTDVKLTIVVPTKQFYDHVGHTILKAELGKYFRELEKAIADCPGAKIKGFEIGNEYWGDGENGALSPVEYGKIANEIIPRLDEIGNAMAAGYDIPKPGIGIQAGAQWRAVQDETGKWKPTGISESNEIASAIGIQERGMITTIYQHSYPDAQKQVGWQVNWAVDPMKAFVDLPGFSEDLELSLSEFNVGSGSATGVAQGASWIEAFSARIDAGINEFYHWGIGYEWLSNKFYDTRFPAAESDGGNINAIATPMGQVYDIAETLLIGKSTISDHQAMEGFATHGTLQVTGFREAGQKVVFLYNQGLEDARVDLSALKSAQHVTIYHLADADSPHTPLYDESIPEPLKPGAIADARGDMHVESGTSVRDLGLGPGELGVVVISDPGRDLVIEGAHNVTDVSTGMVDDLIFGGSGNDIIRGHVGNDTLAGGQGRDVISGGRGDDVISGGKGDDVIFSGQGSDVVRGGDGDDLVVISGGREGDLTSITTGEGSDLVLISTSDHAVISDFSDNDLIGFDGGFSDTDSLRDAMAVDGDDLVISLRDGGELRLSGAASRMDDFHDSVFDFRSQEEILQYNEKFFKNLTFAQIDEFYDRIGAMDGVPNGSETAPTPGENSPENFQNEGFPIYYWEGRDETMARFLSDPEFPGENNPDADPTHPGDSLEEPEPSEEDPSEDPHDYGNEPPDAGGGSCFVATAAFGDSMHPDVVALRSFRDLHLVRYRAGRAFVRIYWIIGPLLASVTKPHQIHAMIARRILSALVMELKKRSLV</sequence>
<comment type="subcellular location">
    <subcellularLocation>
        <location evidence="1">Secreted</location>
    </subcellularLocation>
</comment>
<feature type="compositionally biased region" description="Acidic residues" evidence="3">
    <location>
        <begin position="741"/>
        <end position="753"/>
    </location>
</feature>
<dbReference type="InterPro" id="IPR017853">
    <property type="entry name" value="GH"/>
</dbReference>
<dbReference type="InterPro" id="IPR018511">
    <property type="entry name" value="Hemolysin-typ_Ca-bd_CS"/>
</dbReference>
<dbReference type="Gene3D" id="2.150.10.10">
    <property type="entry name" value="Serralysin-like metalloprotease, C-terminal"/>
    <property type="match status" value="1"/>
</dbReference>
<keyword evidence="5" id="KW-1185">Reference proteome</keyword>
<dbReference type="PROSITE" id="PS00330">
    <property type="entry name" value="HEMOLYSIN_CALCIUM"/>
    <property type="match status" value="2"/>
</dbReference>
<dbReference type="STRING" id="34004.SAMN04488021_16010"/>
<evidence type="ECO:0000256" key="3">
    <source>
        <dbReference type="SAM" id="MobiDB-lite"/>
    </source>
</evidence>
<protein>
    <submittedName>
        <fullName evidence="4">Hemolysin-type calcium-binding repeat-containing protein</fullName>
    </submittedName>
</protein>
<evidence type="ECO:0000256" key="1">
    <source>
        <dbReference type="ARBA" id="ARBA00004613"/>
    </source>
</evidence>
<dbReference type="RefSeq" id="WP_100526162.1">
    <property type="nucleotide sequence ID" value="NZ_CBCRYP010000060.1"/>
</dbReference>
<dbReference type="SUPFAM" id="SSF51445">
    <property type="entry name" value="(Trans)glycosidases"/>
    <property type="match status" value="1"/>
</dbReference>